<comment type="caution">
    <text evidence="2">The sequence shown here is derived from an EMBL/GenBank/DDBJ whole genome shotgun (WGS) entry which is preliminary data.</text>
</comment>
<evidence type="ECO:0000256" key="1">
    <source>
        <dbReference type="SAM" id="SignalP"/>
    </source>
</evidence>
<evidence type="ECO:0000313" key="3">
    <source>
        <dbReference type="Proteomes" id="UP000235145"/>
    </source>
</evidence>
<feature type="signal peptide" evidence="1">
    <location>
        <begin position="1"/>
        <end position="16"/>
    </location>
</feature>
<feature type="chain" id="PRO_5040393870" evidence="1">
    <location>
        <begin position="17"/>
        <end position="146"/>
    </location>
</feature>
<reference evidence="2 3" key="1">
    <citation type="journal article" date="2017" name="Nat. Commun.">
        <title>Genome assembly with in vitro proximity ligation data and whole-genome triplication in lettuce.</title>
        <authorList>
            <person name="Reyes-Chin-Wo S."/>
            <person name="Wang Z."/>
            <person name="Yang X."/>
            <person name="Kozik A."/>
            <person name="Arikit S."/>
            <person name="Song C."/>
            <person name="Xia L."/>
            <person name="Froenicke L."/>
            <person name="Lavelle D.O."/>
            <person name="Truco M.J."/>
            <person name="Xia R."/>
            <person name="Zhu S."/>
            <person name="Xu C."/>
            <person name="Xu H."/>
            <person name="Xu X."/>
            <person name="Cox K."/>
            <person name="Korf I."/>
            <person name="Meyers B.C."/>
            <person name="Michelmore R.W."/>
        </authorList>
    </citation>
    <scope>NUCLEOTIDE SEQUENCE [LARGE SCALE GENOMIC DNA]</scope>
    <source>
        <strain evidence="3">cv. Salinas</strain>
        <tissue evidence="2">Seedlings</tissue>
    </source>
</reference>
<accession>A0A9R1VB81</accession>
<gene>
    <name evidence="2" type="ORF">LSAT_V11C500275670</name>
</gene>
<proteinExistence type="predicted"/>
<evidence type="ECO:0000313" key="2">
    <source>
        <dbReference type="EMBL" id="KAJ0202903.1"/>
    </source>
</evidence>
<name>A0A9R1VB81_LACSA</name>
<dbReference type="EMBL" id="NBSK02000005">
    <property type="protein sequence ID" value="KAJ0202903.1"/>
    <property type="molecule type" value="Genomic_DNA"/>
</dbReference>
<dbReference type="AlphaFoldDB" id="A0A9R1VB81"/>
<dbReference type="Proteomes" id="UP000235145">
    <property type="component" value="Unassembled WGS sequence"/>
</dbReference>
<keyword evidence="3" id="KW-1185">Reference proteome</keyword>
<keyword evidence="1" id="KW-0732">Signal</keyword>
<organism evidence="2 3">
    <name type="scientific">Lactuca sativa</name>
    <name type="common">Garden lettuce</name>
    <dbReference type="NCBI Taxonomy" id="4236"/>
    <lineage>
        <taxon>Eukaryota</taxon>
        <taxon>Viridiplantae</taxon>
        <taxon>Streptophyta</taxon>
        <taxon>Embryophyta</taxon>
        <taxon>Tracheophyta</taxon>
        <taxon>Spermatophyta</taxon>
        <taxon>Magnoliopsida</taxon>
        <taxon>eudicotyledons</taxon>
        <taxon>Gunneridae</taxon>
        <taxon>Pentapetalae</taxon>
        <taxon>asterids</taxon>
        <taxon>campanulids</taxon>
        <taxon>Asterales</taxon>
        <taxon>Asteraceae</taxon>
        <taxon>Cichorioideae</taxon>
        <taxon>Cichorieae</taxon>
        <taxon>Lactucinae</taxon>
        <taxon>Lactuca</taxon>
    </lineage>
</organism>
<sequence length="146" mass="17341">MFCFFIDLHLSNWYLATLLVAKKIVKHKNHKPLLILRRMRTKDHQIQVHPEARKAQIRMLREQRCGFTITAKSSTQAPILKVTHISLGLNLGRRQKVEIRRCQVKIRDQKKLKQLLSKVKETEWSCFKILKKFILSKKNVTSKKRN</sequence>
<protein>
    <submittedName>
        <fullName evidence="2">Uncharacterized protein</fullName>
    </submittedName>
</protein>